<feature type="compositionally biased region" description="Basic and acidic residues" evidence="1">
    <location>
        <begin position="46"/>
        <end position="62"/>
    </location>
</feature>
<dbReference type="AlphaFoldDB" id="A0A0V1JR93"/>
<protein>
    <submittedName>
        <fullName evidence="2">Uncharacterized protein</fullName>
    </submittedName>
</protein>
<sequence>MSQAVSKAILNDNSIGQKIKLSCHIGVARLTCTVACKNRQVPKTNADQKDDNKTAVAAERKSNIHRRNIPNTLERCQDPKQLYEPEEEIGKRSSSFLPYSTDNTSL</sequence>
<feature type="region of interest" description="Disordered" evidence="1">
    <location>
        <begin position="42"/>
        <end position="106"/>
    </location>
</feature>
<feature type="compositionally biased region" description="Polar residues" evidence="1">
    <location>
        <begin position="92"/>
        <end position="106"/>
    </location>
</feature>
<reference evidence="2 3" key="1">
    <citation type="submission" date="2015-01" db="EMBL/GenBank/DDBJ databases">
        <title>Evolution of Trichinella species and genotypes.</title>
        <authorList>
            <person name="Korhonen P.K."/>
            <person name="Edoardo P."/>
            <person name="Giuseppe L.R."/>
            <person name="Gasser R.B."/>
        </authorList>
    </citation>
    <scope>NUCLEOTIDE SEQUENCE [LARGE SCALE GENOMIC DNA]</scope>
    <source>
        <strain evidence="2">ISS176</strain>
    </source>
</reference>
<evidence type="ECO:0000313" key="3">
    <source>
        <dbReference type="Proteomes" id="UP000054826"/>
    </source>
</evidence>
<dbReference type="Proteomes" id="UP000054826">
    <property type="component" value="Unassembled WGS sequence"/>
</dbReference>
<evidence type="ECO:0000313" key="2">
    <source>
        <dbReference type="EMBL" id="KRZ37514.1"/>
    </source>
</evidence>
<feature type="compositionally biased region" description="Basic and acidic residues" evidence="1">
    <location>
        <begin position="75"/>
        <end position="91"/>
    </location>
</feature>
<evidence type="ECO:0000256" key="1">
    <source>
        <dbReference type="SAM" id="MobiDB-lite"/>
    </source>
</evidence>
<dbReference type="EMBL" id="JYDV01000057">
    <property type="protein sequence ID" value="KRZ37514.1"/>
    <property type="molecule type" value="Genomic_DNA"/>
</dbReference>
<proteinExistence type="predicted"/>
<name>A0A0V1JR93_TRIPS</name>
<comment type="caution">
    <text evidence="2">The sequence shown here is derived from an EMBL/GenBank/DDBJ whole genome shotgun (WGS) entry which is preliminary data.</text>
</comment>
<gene>
    <name evidence="2" type="ORF">T4C_11974</name>
</gene>
<organism evidence="2 3">
    <name type="scientific">Trichinella pseudospiralis</name>
    <name type="common">Parasitic roundworm</name>
    <dbReference type="NCBI Taxonomy" id="6337"/>
    <lineage>
        <taxon>Eukaryota</taxon>
        <taxon>Metazoa</taxon>
        <taxon>Ecdysozoa</taxon>
        <taxon>Nematoda</taxon>
        <taxon>Enoplea</taxon>
        <taxon>Dorylaimia</taxon>
        <taxon>Trichinellida</taxon>
        <taxon>Trichinellidae</taxon>
        <taxon>Trichinella</taxon>
    </lineage>
</organism>
<accession>A0A0V1JR93</accession>